<dbReference type="EMBL" id="CACVBM020001056">
    <property type="protein sequence ID" value="CAA7027461.1"/>
    <property type="molecule type" value="Genomic_DNA"/>
</dbReference>
<comment type="caution">
    <text evidence="1">The sequence shown here is derived from an EMBL/GenBank/DDBJ whole genome shotgun (WGS) entry which is preliminary data.</text>
</comment>
<accession>A0A6D2IIP0</accession>
<dbReference type="AlphaFoldDB" id="A0A6D2IIP0"/>
<gene>
    <name evidence="1" type="ORF">MERR_LOCUS14696</name>
</gene>
<dbReference type="OrthoDB" id="1749993at2759"/>
<protein>
    <submittedName>
        <fullName evidence="1">Uncharacterized protein</fullName>
    </submittedName>
</protein>
<evidence type="ECO:0000313" key="1">
    <source>
        <dbReference type="EMBL" id="CAA7027461.1"/>
    </source>
</evidence>
<dbReference type="Proteomes" id="UP000467841">
    <property type="component" value="Unassembled WGS sequence"/>
</dbReference>
<evidence type="ECO:0000313" key="2">
    <source>
        <dbReference type="Proteomes" id="UP000467841"/>
    </source>
</evidence>
<sequence length="103" mass="11313">MNVYLVQGLKSNLISVSQLCDEGLTVWFNKIECKAIDSDGKTVYEEFVQATTATCGINLQEIVRGVPKLKGTEKLVCGPCNQGKQIKVQHKKVADVQSKTVLD</sequence>
<organism evidence="1 2">
    <name type="scientific">Microthlaspi erraticum</name>
    <dbReference type="NCBI Taxonomy" id="1685480"/>
    <lineage>
        <taxon>Eukaryota</taxon>
        <taxon>Viridiplantae</taxon>
        <taxon>Streptophyta</taxon>
        <taxon>Embryophyta</taxon>
        <taxon>Tracheophyta</taxon>
        <taxon>Spermatophyta</taxon>
        <taxon>Magnoliopsida</taxon>
        <taxon>eudicotyledons</taxon>
        <taxon>Gunneridae</taxon>
        <taxon>Pentapetalae</taxon>
        <taxon>rosids</taxon>
        <taxon>malvids</taxon>
        <taxon>Brassicales</taxon>
        <taxon>Brassicaceae</taxon>
        <taxon>Coluteocarpeae</taxon>
        <taxon>Microthlaspi</taxon>
    </lineage>
</organism>
<keyword evidence="2" id="KW-1185">Reference proteome</keyword>
<name>A0A6D2IIP0_9BRAS</name>
<reference evidence="1" key="1">
    <citation type="submission" date="2020-01" db="EMBL/GenBank/DDBJ databases">
        <authorList>
            <person name="Mishra B."/>
        </authorList>
    </citation>
    <scope>NUCLEOTIDE SEQUENCE [LARGE SCALE GENOMIC DNA]</scope>
</reference>
<proteinExistence type="predicted"/>